<accession>A0ABU9HV90</accession>
<evidence type="ECO:0008006" key="3">
    <source>
        <dbReference type="Google" id="ProtNLM"/>
    </source>
</evidence>
<comment type="caution">
    <text evidence="1">The sequence shown here is derived from an EMBL/GenBank/DDBJ whole genome shotgun (WGS) entry which is preliminary data.</text>
</comment>
<name>A0ABU9HV90_9FLAO</name>
<gene>
    <name evidence="1" type="ORF">AAEO56_06440</name>
</gene>
<reference evidence="1 2" key="1">
    <citation type="submission" date="2024-04" db="EMBL/GenBank/DDBJ databases">
        <title>Flavobacterium sp. DGU11 16S ribosomal RNA gene Genome sequencing and assembly.</title>
        <authorList>
            <person name="Park S."/>
        </authorList>
    </citation>
    <scope>NUCLEOTIDE SEQUENCE [LARGE SCALE GENOMIC DNA]</scope>
    <source>
        <strain evidence="1 2">DGU11</strain>
    </source>
</reference>
<sequence>MRNSPQLNTEPTDNFDFIKTLNEDKTYKLLFPPKDVGMAIIEIYEGIKNDFYENQKFTEADLHDAFAKVCRTNDRYPKELYSAHIMDLQEYFLDYDQQSQKYFFKDYAYKFCEHAKNTLKGAFNPTRIQKICTLLTNSLRSKQTDEDLIFWLTDEFNKYEPDLREQIDFLDRQIVNALDQLKQRTVIEKGSFINILITTNESLSLSQSHVRELRSAYAETRMIREILNGKNTGNAEIGKLIREVLFFIRYINDRLNSIDKKLDRIQPKIRQLFSSLNKPAFNAKVERFITYLLEKSVIEYVDAQKTIIFPDGIVCPTLRYSTPNFTIISKDKELFPAKPKQRKHYIQNNAEIEGNRKKAITFLKDIDTAQKWQHYILSEINLRNYINLSETFFSIARQTNSSLAVTVLFNTIKQISRMPSMQLETARELYTDNEFKHITLWKMEVRKLQ</sequence>
<dbReference type="EMBL" id="JBBYHR010000003">
    <property type="protein sequence ID" value="MEL1243896.1"/>
    <property type="molecule type" value="Genomic_DNA"/>
</dbReference>
<evidence type="ECO:0000313" key="1">
    <source>
        <dbReference type="EMBL" id="MEL1243896.1"/>
    </source>
</evidence>
<dbReference type="Proteomes" id="UP001464555">
    <property type="component" value="Unassembled WGS sequence"/>
</dbReference>
<dbReference type="RefSeq" id="WP_341696212.1">
    <property type="nucleotide sequence ID" value="NZ_JBBYHR010000003.1"/>
</dbReference>
<proteinExistence type="predicted"/>
<evidence type="ECO:0000313" key="2">
    <source>
        <dbReference type="Proteomes" id="UP001464555"/>
    </source>
</evidence>
<protein>
    <recommendedName>
        <fullName evidence="3">DUF3375 domain-containing protein</fullName>
    </recommendedName>
</protein>
<organism evidence="1 2">
    <name type="scientific">Flavobacterium arundinis</name>
    <dbReference type="NCBI Taxonomy" id="3139143"/>
    <lineage>
        <taxon>Bacteria</taxon>
        <taxon>Pseudomonadati</taxon>
        <taxon>Bacteroidota</taxon>
        <taxon>Flavobacteriia</taxon>
        <taxon>Flavobacteriales</taxon>
        <taxon>Flavobacteriaceae</taxon>
        <taxon>Flavobacterium</taxon>
    </lineage>
</organism>
<keyword evidence="2" id="KW-1185">Reference proteome</keyword>